<dbReference type="Pfam" id="PF01030">
    <property type="entry name" value="Recep_L_domain"/>
    <property type="match status" value="1"/>
</dbReference>
<evidence type="ECO:0000313" key="8">
    <source>
        <dbReference type="Proteomes" id="UP000270673"/>
    </source>
</evidence>
<dbReference type="SUPFAM" id="SSF52058">
    <property type="entry name" value="L domain-like"/>
    <property type="match status" value="2"/>
</dbReference>
<dbReference type="RefSeq" id="WP_127075067.1">
    <property type="nucleotide sequence ID" value="NZ_CP032819.1"/>
</dbReference>
<keyword evidence="8" id="KW-1185">Reference proteome</keyword>
<evidence type="ECO:0000256" key="4">
    <source>
        <dbReference type="ARBA" id="ARBA00022729"/>
    </source>
</evidence>
<dbReference type="Gene3D" id="3.80.10.10">
    <property type="entry name" value="Ribonuclease Inhibitor"/>
    <property type="match status" value="1"/>
</dbReference>
<evidence type="ECO:0000256" key="3">
    <source>
        <dbReference type="ARBA" id="ARBA00022525"/>
    </source>
</evidence>
<accession>A0A3Q9IPK3</accession>
<name>A0A3Q9IPK3_9BACT</name>
<dbReference type="AlphaFoldDB" id="A0A3Q9IPK3"/>
<evidence type="ECO:0000313" key="7">
    <source>
        <dbReference type="EMBL" id="AZS30055.1"/>
    </source>
</evidence>
<reference evidence="7 8" key="1">
    <citation type="submission" date="2018-10" db="EMBL/GenBank/DDBJ databases">
        <title>Butyricimonas faecalis sp. nov., isolated from human faeces and emended description of the genus Butyricimonas.</title>
        <authorList>
            <person name="Le Roy T."/>
            <person name="Van der Smissen P."/>
            <person name="Paquot A."/>
            <person name="Delzenne N."/>
            <person name="Muccioli G."/>
            <person name="Collet J.-F."/>
            <person name="Cani P.D."/>
        </authorList>
    </citation>
    <scope>NUCLEOTIDE SEQUENCE [LARGE SCALE GENOMIC DNA]</scope>
    <source>
        <strain evidence="7 8">H184</strain>
    </source>
</reference>
<keyword evidence="5" id="KW-0325">Glycoprotein</keyword>
<evidence type="ECO:0000256" key="1">
    <source>
        <dbReference type="ARBA" id="ARBA00004191"/>
    </source>
</evidence>
<evidence type="ECO:0000259" key="6">
    <source>
        <dbReference type="Pfam" id="PF01030"/>
    </source>
</evidence>
<dbReference type="Gene3D" id="2.60.40.2340">
    <property type="match status" value="1"/>
</dbReference>
<dbReference type="InterPro" id="IPR032675">
    <property type="entry name" value="LRR_dom_sf"/>
</dbReference>
<proteinExistence type="predicted"/>
<feature type="domain" description="Receptor L-domain" evidence="6">
    <location>
        <begin position="142"/>
        <end position="233"/>
    </location>
</feature>
<sequence length="797" mass="87057">MKIGNFIYVLWFIFAGFMVGCEDDDSLFSGDENYITSFRLVQGEKTYVGDIVGDSLILAVPESVSFENAVVEFTASENTTLSPDPSTITNWGEERTFTVTSYNRTQRVYKYLVVRTLLAQAGDVVLSTPEEIEAFAARGINKIEGNLTIGKFMGTVKEDTLTSLSLLSSLKEVTGKITINPTYGGTSLDGLQNLEQVGGLTMVSRSSQYGAPGISRLREIDLSHLKKVGSDLVISADTLYSLNLGALQRVGNNLQFEVWSIEDLSVDALTVVGGNLSFPGRHYNGGGNMLLPERMEFPQLSVIGNQLQMQNPHRIKELLFPALTSASEISLQQTDVLAKIDFRQLKEVVGNFTLQWTHRIQEFDFPELSSVGGFKIYYIEDLEKVNASKLRNVGTGGFSIEVCNKLKDLKFDALTAVQGNFTLASDDVSSLSNLKEVGGKFTLTANMERLDGFNNLVSVGEFALSGAALKEVNGFKVLTSIHGNVTLSNMNNVVRIDGFDALRSVGSKLTVQNMEKLEKISFLSNLQGVHFTQCDFLALSALSELDASGFSVDKLTLSNVGPDFILRGNAEFEGEMFLNNSRGVHFEGIEHVQTLTVSCFVQQEPAVFNFANLKKVRKLTTNLGYSANAAALCFPDLEEVEGALTLSEGSSAQQMQPTQFPVLRKVGTLAYTGVVSVLNLPLLESVEGEFRVSTSYQNGPVKMLEEIRVPNLKQVGGLVLTSNAYSANNYNNVIVDLKCFEALESAGYVNIQKQAGLVSFEGLEKVISKLEDEGSWVVSGNGYNPTFEQVKAGELVK</sequence>
<dbReference type="PANTHER" id="PTHR31018">
    <property type="entry name" value="SPORULATION-SPECIFIC PROTEIN-RELATED"/>
    <property type="match status" value="1"/>
</dbReference>
<evidence type="ECO:0000256" key="2">
    <source>
        <dbReference type="ARBA" id="ARBA00022512"/>
    </source>
</evidence>
<dbReference type="KEGG" id="buy:D8S85_11195"/>
<keyword evidence="3" id="KW-0964">Secreted</keyword>
<dbReference type="GO" id="GO:0030313">
    <property type="term" value="C:cell envelope"/>
    <property type="evidence" value="ECO:0007669"/>
    <property type="project" value="UniProtKB-SubCell"/>
</dbReference>
<organism evidence="7 8">
    <name type="scientific">Butyricimonas faecalis</name>
    <dbReference type="NCBI Taxonomy" id="2093856"/>
    <lineage>
        <taxon>Bacteria</taxon>
        <taxon>Pseudomonadati</taxon>
        <taxon>Bacteroidota</taxon>
        <taxon>Bacteroidia</taxon>
        <taxon>Bacteroidales</taxon>
        <taxon>Odoribacteraceae</taxon>
        <taxon>Butyricimonas</taxon>
    </lineage>
</organism>
<dbReference type="InterPro" id="IPR051648">
    <property type="entry name" value="CWI-Assembly_Regulator"/>
</dbReference>
<comment type="subcellular location">
    <subcellularLocation>
        <location evidence="1">Secreted</location>
        <location evidence="1">Cell wall</location>
    </subcellularLocation>
</comment>
<dbReference type="PROSITE" id="PS51257">
    <property type="entry name" value="PROKAR_LIPOPROTEIN"/>
    <property type="match status" value="1"/>
</dbReference>
<protein>
    <recommendedName>
        <fullName evidence="6">Receptor L-domain domain-containing protein</fullName>
    </recommendedName>
</protein>
<gene>
    <name evidence="7" type="ORF">D8S85_11195</name>
</gene>
<keyword evidence="4" id="KW-0732">Signal</keyword>
<evidence type="ECO:0000256" key="5">
    <source>
        <dbReference type="ARBA" id="ARBA00023180"/>
    </source>
</evidence>
<dbReference type="PANTHER" id="PTHR31018:SF3">
    <property type="entry name" value="RECEPTOR PROTEIN-TYROSINE KINASE"/>
    <property type="match status" value="1"/>
</dbReference>
<dbReference type="EMBL" id="CP032819">
    <property type="protein sequence ID" value="AZS30055.1"/>
    <property type="molecule type" value="Genomic_DNA"/>
</dbReference>
<dbReference type="InterPro" id="IPR036941">
    <property type="entry name" value="Rcpt_L-dom_sf"/>
</dbReference>
<keyword evidence="2" id="KW-0134">Cell wall</keyword>
<dbReference type="OrthoDB" id="1099869at2"/>
<dbReference type="Gene3D" id="3.80.20.20">
    <property type="entry name" value="Receptor L-domain"/>
    <property type="match status" value="1"/>
</dbReference>
<dbReference type="InterPro" id="IPR000494">
    <property type="entry name" value="Rcpt_L-dom"/>
</dbReference>
<dbReference type="Proteomes" id="UP000270673">
    <property type="component" value="Chromosome"/>
</dbReference>